<sequence length="242" mass="26681">MTDRTRMNLPPILMYHSISPSTVPDPHRLRVHPERLERHLRLLRRLGLRGVSLGELLLAEARGAARGLVGLTFDDGYTDFLEHAVPVLQRHGMTGTVYVVAGRLGGENEWDDGPRFQLMAADQVRAVAAAGQEVGSHTLSHARLAGADPATLTAEISDSRRVLEDVLQTEVRSFCYPYGSYDQAAADAVRAAGYDHACVTGDYDPGDRFTLPRCYVSPRDGRPHIVARMARHHLRLRSRAGA</sequence>
<dbReference type="InterPro" id="IPR002509">
    <property type="entry name" value="NODB_dom"/>
</dbReference>
<evidence type="ECO:0000256" key="1">
    <source>
        <dbReference type="ARBA" id="ARBA00004613"/>
    </source>
</evidence>
<accession>A0ABZ1B1Q2</accession>
<proteinExistence type="predicted"/>
<dbReference type="EMBL" id="CP141261">
    <property type="protein sequence ID" value="WRL64715.1"/>
    <property type="molecule type" value="Genomic_DNA"/>
</dbReference>
<dbReference type="PANTHER" id="PTHR34216:SF3">
    <property type="entry name" value="POLY-BETA-1,6-N-ACETYL-D-GLUCOSAMINE N-DEACETYLASE"/>
    <property type="match status" value="1"/>
</dbReference>
<dbReference type="Proteomes" id="UP001324287">
    <property type="component" value="Chromosome"/>
</dbReference>
<dbReference type="InterPro" id="IPR051398">
    <property type="entry name" value="Polysacch_Deacetylase"/>
</dbReference>
<dbReference type="PANTHER" id="PTHR34216">
    <property type="match status" value="1"/>
</dbReference>
<name>A0ABZ1B1Q2_9ACTN</name>
<keyword evidence="5" id="KW-1185">Reference proteome</keyword>
<reference evidence="4 5" key="1">
    <citation type="submission" date="2023-12" db="EMBL/GenBank/DDBJ databases">
        <title>Blastococcus brunescens sp. nov., an actonobacterium isolated from sandstone collected in sahara desert.</title>
        <authorList>
            <person name="Gtari M."/>
            <person name="Ghodhbane F."/>
        </authorList>
    </citation>
    <scope>NUCLEOTIDE SEQUENCE [LARGE SCALE GENOMIC DNA]</scope>
    <source>
        <strain evidence="4 5">BMG 8361</strain>
    </source>
</reference>
<comment type="subcellular location">
    <subcellularLocation>
        <location evidence="1">Secreted</location>
    </subcellularLocation>
</comment>
<evidence type="ECO:0000259" key="3">
    <source>
        <dbReference type="PROSITE" id="PS51677"/>
    </source>
</evidence>
<gene>
    <name evidence="4" type="ORF">U6N30_02740</name>
</gene>
<protein>
    <submittedName>
        <fullName evidence="4">Polysaccharide deacetylase family protein</fullName>
        <ecNumber evidence="4">3.-.-.-</ecNumber>
    </submittedName>
</protein>
<dbReference type="InterPro" id="IPR011330">
    <property type="entry name" value="Glyco_hydro/deAcase_b/a-brl"/>
</dbReference>
<dbReference type="Gene3D" id="3.20.20.370">
    <property type="entry name" value="Glycoside hydrolase/deacetylase"/>
    <property type="match status" value="1"/>
</dbReference>
<organism evidence="4 5">
    <name type="scientific">Blastococcus brunescens</name>
    <dbReference type="NCBI Taxonomy" id="1564165"/>
    <lineage>
        <taxon>Bacteria</taxon>
        <taxon>Bacillati</taxon>
        <taxon>Actinomycetota</taxon>
        <taxon>Actinomycetes</taxon>
        <taxon>Geodermatophilales</taxon>
        <taxon>Geodermatophilaceae</taxon>
        <taxon>Blastococcus</taxon>
    </lineage>
</organism>
<evidence type="ECO:0000256" key="2">
    <source>
        <dbReference type="ARBA" id="ARBA00022729"/>
    </source>
</evidence>
<dbReference type="PROSITE" id="PS51677">
    <property type="entry name" value="NODB"/>
    <property type="match status" value="1"/>
</dbReference>
<keyword evidence="4" id="KW-0378">Hydrolase</keyword>
<evidence type="ECO:0000313" key="5">
    <source>
        <dbReference type="Proteomes" id="UP001324287"/>
    </source>
</evidence>
<dbReference type="SUPFAM" id="SSF88713">
    <property type="entry name" value="Glycoside hydrolase/deacetylase"/>
    <property type="match status" value="1"/>
</dbReference>
<dbReference type="EC" id="3.-.-.-" evidence="4"/>
<keyword evidence="2" id="KW-0732">Signal</keyword>
<dbReference type="CDD" id="cd10918">
    <property type="entry name" value="CE4_NodB_like_5s_6s"/>
    <property type="match status" value="1"/>
</dbReference>
<dbReference type="Pfam" id="PF01522">
    <property type="entry name" value="Polysacc_deac_1"/>
    <property type="match status" value="1"/>
</dbReference>
<dbReference type="RefSeq" id="WP_324276040.1">
    <property type="nucleotide sequence ID" value="NZ_CP141261.1"/>
</dbReference>
<dbReference type="GO" id="GO:0016787">
    <property type="term" value="F:hydrolase activity"/>
    <property type="evidence" value="ECO:0007669"/>
    <property type="project" value="UniProtKB-KW"/>
</dbReference>
<evidence type="ECO:0000313" key="4">
    <source>
        <dbReference type="EMBL" id="WRL64715.1"/>
    </source>
</evidence>
<feature type="domain" description="NodB homology" evidence="3">
    <location>
        <begin position="67"/>
        <end position="242"/>
    </location>
</feature>